<dbReference type="Pfam" id="PF01189">
    <property type="entry name" value="Methyltr_RsmB-F"/>
    <property type="match status" value="1"/>
</dbReference>
<dbReference type="GO" id="GO:0003723">
    <property type="term" value="F:RNA binding"/>
    <property type="evidence" value="ECO:0007669"/>
    <property type="project" value="UniProtKB-UniRule"/>
</dbReference>
<keyword evidence="9" id="KW-1185">Reference proteome</keyword>
<dbReference type="RefSeq" id="XP_003722337.1">
    <property type="nucleotide sequence ID" value="XM_003722289.1"/>
</dbReference>
<feature type="binding site" evidence="5">
    <location>
        <begin position="158"/>
        <end position="164"/>
    </location>
    <ligand>
        <name>S-adenosyl-L-methionine</name>
        <dbReference type="ChEBI" id="CHEBI:59789"/>
    </ligand>
</feature>
<gene>
    <name evidence="8" type="ORF">LMJF_29_2540</name>
</gene>
<dbReference type="PANTHER" id="PTHR22808:SF27">
    <property type="entry name" value="SAM-DEPENDENT MTASE RSMB_NOP-TYPE DOMAIN-CONTAINING PROTEIN"/>
    <property type="match status" value="1"/>
</dbReference>
<dbReference type="GeneID" id="12981114"/>
<dbReference type="GO" id="GO:0031981">
    <property type="term" value="C:nuclear lumen"/>
    <property type="evidence" value="ECO:0000266"/>
    <property type="project" value="GeneDB"/>
</dbReference>
<dbReference type="KEGG" id="lma:LMJF_29_2540"/>
<dbReference type="InterPro" id="IPR049560">
    <property type="entry name" value="MeTrfase_RsmB-F_NOP2_cat"/>
</dbReference>
<dbReference type="STRING" id="5664.E9AEB6"/>
<reference evidence="8 9" key="1">
    <citation type="journal article" date="2005" name="Science">
        <title>The genome of the kinetoplastid parasite, Leishmania major.</title>
        <authorList>
            <person name="Ivens A.C."/>
            <person name="Peacock C.S."/>
            <person name="Worthey E.A."/>
            <person name="Murphy L."/>
            <person name="Aggarwal G."/>
            <person name="Berriman M."/>
            <person name="Sisk E."/>
            <person name="Rajandream M.A."/>
            <person name="Adlem E."/>
            <person name="Aert R."/>
            <person name="Anupama A."/>
            <person name="Apostolou Z."/>
            <person name="Attipoe P."/>
            <person name="Bason N."/>
            <person name="Bauser C."/>
            <person name="Beck A."/>
            <person name="Beverley S.M."/>
            <person name="Bianchettin G."/>
            <person name="Borzym K."/>
            <person name="Bothe G."/>
            <person name="Bruschi C.V."/>
            <person name="Collins M."/>
            <person name="Cadag E."/>
            <person name="Ciarloni L."/>
            <person name="Clayton C."/>
            <person name="Coulson R.M."/>
            <person name="Cronin A."/>
            <person name="Cruz A.K."/>
            <person name="Davies R.M."/>
            <person name="De Gaudenzi J."/>
            <person name="Dobson D.E."/>
            <person name="Duesterhoeft A."/>
            <person name="Fazelina G."/>
            <person name="Fosker N."/>
            <person name="Frasch A.C."/>
            <person name="Fraser A."/>
            <person name="Fuchs M."/>
            <person name="Gabel C."/>
            <person name="Goble A."/>
            <person name="Goffeau A."/>
            <person name="Harris D."/>
            <person name="Hertz-Fowler C."/>
            <person name="Hilbert H."/>
            <person name="Horn D."/>
            <person name="Huang Y."/>
            <person name="Klages S."/>
            <person name="Knights A."/>
            <person name="Kube M."/>
            <person name="Larke N."/>
            <person name="Litvin L."/>
            <person name="Lord A."/>
            <person name="Louie T."/>
            <person name="Marra M."/>
            <person name="Masuy D."/>
            <person name="Matthews K."/>
            <person name="Michaeli S."/>
            <person name="Mottram J.C."/>
            <person name="Muller-Auer S."/>
            <person name="Munden H."/>
            <person name="Nelson S."/>
            <person name="Norbertczak H."/>
            <person name="Oliver K."/>
            <person name="O'neil S."/>
            <person name="Pentony M."/>
            <person name="Pohl T.M."/>
            <person name="Price C."/>
            <person name="Purnelle B."/>
            <person name="Quail M.A."/>
            <person name="Rabbinowitsch E."/>
            <person name="Reinhardt R."/>
            <person name="Rieger M."/>
            <person name="Rinta J."/>
            <person name="Robben J."/>
            <person name="Robertson L."/>
            <person name="Ruiz J.C."/>
            <person name="Rutter S."/>
            <person name="Saunders D."/>
            <person name="Schafer M."/>
            <person name="Schein J."/>
            <person name="Schwartz D.C."/>
            <person name="Seeger K."/>
            <person name="Seyler A."/>
            <person name="Sharp S."/>
            <person name="Shin H."/>
            <person name="Sivam D."/>
            <person name="Squares R."/>
            <person name="Squares S."/>
            <person name="Tosato V."/>
            <person name="Vogt C."/>
            <person name="Volckaert G."/>
            <person name="Wambutt R."/>
            <person name="Warren T."/>
            <person name="Wedler H."/>
            <person name="Woodward J."/>
            <person name="Zhou S."/>
            <person name="Zimmermann W."/>
            <person name="Smith D.F."/>
            <person name="Blackwell J.M."/>
            <person name="Stuart K.D."/>
            <person name="Barrell B."/>
            <person name="Myler P.J."/>
        </authorList>
    </citation>
    <scope>NUCLEOTIDE SEQUENCE [LARGE SCALE GENOMIC DNA]</scope>
    <source>
        <strain evidence="9">MHOM/IL/81/Friedlin</strain>
    </source>
</reference>
<dbReference type="Proteomes" id="UP000000542">
    <property type="component" value="Chromosome 29"/>
</dbReference>
<evidence type="ECO:0000256" key="3">
    <source>
        <dbReference type="ARBA" id="ARBA00022691"/>
    </source>
</evidence>
<feature type="domain" description="SAM-dependent MTase RsmB/NOP-type" evidence="7">
    <location>
        <begin position="51"/>
        <end position="402"/>
    </location>
</feature>
<proteinExistence type="inferred from homology"/>
<keyword evidence="3 5" id="KW-0949">S-adenosyl-L-methionine</keyword>
<evidence type="ECO:0000256" key="5">
    <source>
        <dbReference type="PROSITE-ProRule" id="PRU01023"/>
    </source>
</evidence>
<keyword evidence="2 5" id="KW-0808">Transferase</keyword>
<evidence type="ECO:0000256" key="1">
    <source>
        <dbReference type="ARBA" id="ARBA00022603"/>
    </source>
</evidence>
<reference evidence="8 9" key="2">
    <citation type="journal article" date="2011" name="Genome Res.">
        <title>Chromosome and gene copy number variation allow major structural change between species and strains of Leishmania.</title>
        <authorList>
            <person name="Rogers M.B."/>
            <person name="Hilley J.D."/>
            <person name="Dickens N.J."/>
            <person name="Wilkes J."/>
            <person name="Bates P.A."/>
            <person name="Depledge D.P."/>
            <person name="Harris D."/>
            <person name="Her Y."/>
            <person name="Herzyk P."/>
            <person name="Imamura H."/>
            <person name="Otto T.D."/>
            <person name="Sanders M."/>
            <person name="Seeger K."/>
            <person name="Dujardin J.C."/>
            <person name="Berriman M."/>
            <person name="Smith D.F."/>
            <person name="Hertz-Fowler C."/>
            <person name="Mottram J.C."/>
        </authorList>
    </citation>
    <scope>NUCLEOTIDE SEQUENCE [LARGE SCALE GENOMIC DNA]</scope>
    <source>
        <strain evidence="9">MHOM/IL/81/Friedlin</strain>
    </source>
</reference>
<evidence type="ECO:0000256" key="6">
    <source>
        <dbReference type="SAM" id="MobiDB-lite"/>
    </source>
</evidence>
<protein>
    <recommendedName>
        <fullName evidence="7">SAM-dependent MTase RsmB/NOP-type domain-containing protein</fullName>
    </recommendedName>
</protein>
<feature type="binding site" evidence="5">
    <location>
        <position position="234"/>
    </location>
    <ligand>
        <name>S-adenosyl-L-methionine</name>
        <dbReference type="ChEBI" id="CHEBI:59789"/>
    </ligand>
</feature>
<dbReference type="VEuPathDB" id="TriTrypDB:LMJSD75_290033900"/>
<evidence type="ECO:0000256" key="4">
    <source>
        <dbReference type="ARBA" id="ARBA00022884"/>
    </source>
</evidence>
<sequence>MSRNQNRKGGSKRGRADEWMTDVRDPAALQNTAFEAYYKGNVIPASEWEAFMACLQTGLPMSIRFNCAVPQVDAVDAFVTQHLSEVFESTRIPFFPAQRAIQFGVSRGDLKRKKANRTLKKIVSAMNEGGYLTRQETVSMLPPLLLQVESGMRVLDMCAAPGSKTSQVLELLLAGESGRGVVVANDVKASRLDVLHHQTNRAAGAHLHLIITNTDATRFPLLPLAERFDRVLCDVMCSGDGTLRKSIDMWPRWDSLQGANLHHTQMRVLLRGMASCKSGGIVVYSTCSLNPVEDEAVVSACLAQTEGTFELIDPTPLHHGLCASPGMTSWTVTTRDLTTALRNYEDAKAFMEAQTDRRTFQYAPTMFANTELLVDQHIERTRRILPHTQDTGGFFVAALRCVAAVPEDARARAESAADAKGTEAPLKPLSAGMRATLQKALALPETFPYDNLIVRNEEARNQKVYLANSDAISLSQQLGCRVVHVGSKVFESVLKYSNEKLRFCTDGVADLVPFLPANFLVSVTPSLLLELAAETPMPYADFSAKTGQLIEELPPSFVLTTSWAVGGPIYVAAEKSTKLGKLVAHVAGWQVTVCKLALGLPLVESVEEEQEDAAEEGDAARENASALTADAATHYKDG</sequence>
<dbReference type="PRINTS" id="PR02008">
    <property type="entry name" value="RCMTFAMILY"/>
</dbReference>
<dbReference type="GO" id="GO:0008173">
    <property type="term" value="F:RNA methyltransferase activity"/>
    <property type="evidence" value="ECO:0007669"/>
    <property type="project" value="InterPro"/>
</dbReference>
<dbReference type="InterPro" id="IPR001678">
    <property type="entry name" value="MeTrfase_RsmB-F_NOP2_dom"/>
</dbReference>
<dbReference type="Gene3D" id="3.40.50.150">
    <property type="entry name" value="Vaccinia Virus protein VP39"/>
    <property type="match status" value="1"/>
</dbReference>
<dbReference type="PROSITE" id="PS51686">
    <property type="entry name" value="SAM_MT_RSMB_NOP"/>
    <property type="match status" value="1"/>
</dbReference>
<feature type="compositionally biased region" description="Acidic residues" evidence="6">
    <location>
        <begin position="608"/>
        <end position="617"/>
    </location>
</feature>
<dbReference type="VEuPathDB" id="TriTrypDB:LMJFC_290035400"/>
<dbReference type="VEuPathDB" id="TriTrypDB:LmjF.29.2540"/>
<comment type="similarity">
    <text evidence="5">Belongs to the class I-like SAM-binding methyltransferase superfamily. RsmB/NOP family.</text>
</comment>
<dbReference type="InParanoid" id="E9AEB6"/>
<dbReference type="SUPFAM" id="SSF53335">
    <property type="entry name" value="S-adenosyl-L-methionine-dependent methyltransferases"/>
    <property type="match status" value="1"/>
</dbReference>
<organism evidence="8 9">
    <name type="scientific">Leishmania major</name>
    <dbReference type="NCBI Taxonomy" id="5664"/>
    <lineage>
        <taxon>Eukaryota</taxon>
        <taxon>Discoba</taxon>
        <taxon>Euglenozoa</taxon>
        <taxon>Kinetoplastea</taxon>
        <taxon>Metakinetoplastina</taxon>
        <taxon>Trypanosomatida</taxon>
        <taxon>Trypanosomatidae</taxon>
        <taxon>Leishmaniinae</taxon>
        <taxon>Leishmania</taxon>
    </lineage>
</organism>
<keyword evidence="1 5" id="KW-0489">Methyltransferase</keyword>
<feature type="binding site" evidence="5">
    <location>
        <position position="186"/>
    </location>
    <ligand>
        <name>S-adenosyl-L-methionine</name>
        <dbReference type="ChEBI" id="CHEBI:59789"/>
    </ligand>
</feature>
<name>E9AEB6_LEIMA</name>
<dbReference type="PANTHER" id="PTHR22808">
    <property type="entry name" value="NCL1 YEAST -RELATED NOL1/NOP2/FMU SUN DOMAIN-CONTAINING"/>
    <property type="match status" value="1"/>
</dbReference>
<dbReference type="InterPro" id="IPR023267">
    <property type="entry name" value="RCMT"/>
</dbReference>
<dbReference type="GO" id="GO:0008168">
    <property type="term" value="F:methyltransferase activity"/>
    <property type="evidence" value="ECO:0000318"/>
    <property type="project" value="GO_Central"/>
</dbReference>
<dbReference type="OMA" id="FVLTTSW"/>
<dbReference type="GO" id="GO:0001510">
    <property type="term" value="P:RNA methylation"/>
    <property type="evidence" value="ECO:0000318"/>
    <property type="project" value="GO_Central"/>
</dbReference>
<dbReference type="InterPro" id="IPR029063">
    <property type="entry name" value="SAM-dependent_MTases_sf"/>
</dbReference>
<evidence type="ECO:0000259" key="7">
    <source>
        <dbReference type="PROSITE" id="PS51686"/>
    </source>
</evidence>
<evidence type="ECO:0000256" key="2">
    <source>
        <dbReference type="ARBA" id="ARBA00022679"/>
    </source>
</evidence>
<dbReference type="AlphaFoldDB" id="E9AEB6"/>
<feature type="active site" description="Nucleophile" evidence="5">
    <location>
        <position position="287"/>
    </location>
</feature>
<dbReference type="eggNOG" id="KOG2198">
    <property type="taxonomic scope" value="Eukaryota"/>
</dbReference>
<evidence type="ECO:0000313" key="8">
    <source>
        <dbReference type="EMBL" id="CBZ12595.1"/>
    </source>
</evidence>
<accession>E9AEB6</accession>
<feature type="region of interest" description="Disordered" evidence="6">
    <location>
        <begin position="608"/>
        <end position="638"/>
    </location>
</feature>
<dbReference type="FunCoup" id="E9AEB6">
    <property type="interactions" value="600"/>
</dbReference>
<dbReference type="EMBL" id="FR796425">
    <property type="protein sequence ID" value="CBZ12595.1"/>
    <property type="molecule type" value="Genomic_DNA"/>
</dbReference>
<dbReference type="VEuPathDB" id="TriTrypDB:LMJLV39_290033500"/>
<keyword evidence="4 5" id="KW-0694">RNA-binding</keyword>
<evidence type="ECO:0000313" key="9">
    <source>
        <dbReference type="Proteomes" id="UP000000542"/>
    </source>
</evidence>
<dbReference type="HOGENOM" id="CLU_005316_4_3_1"/>
<feature type="binding site" evidence="5">
    <location>
        <position position="215"/>
    </location>
    <ligand>
        <name>S-adenosyl-L-methionine</name>
        <dbReference type="ChEBI" id="CHEBI:59789"/>
    </ligand>
</feature>